<accession>A0A0B1P3X5</accession>
<keyword evidence="2 4" id="KW-0268">Exocytosis</keyword>
<dbReference type="InterPro" id="IPR048630">
    <property type="entry name" value="Sec8_M"/>
</dbReference>
<evidence type="ECO:0000256" key="5">
    <source>
        <dbReference type="SAM" id="Coils"/>
    </source>
</evidence>
<evidence type="ECO:0000259" key="7">
    <source>
        <dbReference type="Pfam" id="PF04048"/>
    </source>
</evidence>
<evidence type="ECO:0000256" key="3">
    <source>
        <dbReference type="ARBA" id="ARBA00022927"/>
    </source>
</evidence>
<evidence type="ECO:0000256" key="4">
    <source>
        <dbReference type="RuleBase" id="RU367079"/>
    </source>
</evidence>
<comment type="function">
    <text evidence="4">Component of the exocyst complex involved in the docking of exocytic vesicles with fusion sites on the plasma membrane.</text>
</comment>
<evidence type="ECO:0000256" key="1">
    <source>
        <dbReference type="ARBA" id="ARBA00022448"/>
    </source>
</evidence>
<feature type="region of interest" description="Disordered" evidence="6">
    <location>
        <begin position="1"/>
        <end position="78"/>
    </location>
</feature>
<feature type="region of interest" description="Disordered" evidence="6">
    <location>
        <begin position="534"/>
        <end position="559"/>
    </location>
</feature>
<dbReference type="OMA" id="HMEVRCR"/>
<dbReference type="HOGENOM" id="CLU_004025_0_0_1"/>
<evidence type="ECO:0000313" key="9">
    <source>
        <dbReference type="EMBL" id="KHJ33372.1"/>
    </source>
</evidence>
<evidence type="ECO:0000259" key="8">
    <source>
        <dbReference type="Pfam" id="PF20652"/>
    </source>
</evidence>
<dbReference type="GO" id="GO:0006893">
    <property type="term" value="P:Golgi to plasma membrane transport"/>
    <property type="evidence" value="ECO:0007669"/>
    <property type="project" value="TreeGrafter"/>
</dbReference>
<feature type="coiled-coil region" evidence="5">
    <location>
        <begin position="153"/>
        <end position="180"/>
    </location>
</feature>
<gene>
    <name evidence="9" type="ORF">EV44_g5818</name>
</gene>
<dbReference type="GO" id="GO:0000145">
    <property type="term" value="C:exocyst"/>
    <property type="evidence" value="ECO:0007669"/>
    <property type="project" value="UniProtKB-UniRule"/>
</dbReference>
<evidence type="ECO:0000313" key="10">
    <source>
        <dbReference type="Proteomes" id="UP000030854"/>
    </source>
</evidence>
<proteinExistence type="inferred from homology"/>
<feature type="compositionally biased region" description="Basic and acidic residues" evidence="6">
    <location>
        <begin position="61"/>
        <end position="77"/>
    </location>
</feature>
<feature type="domain" description="Exocyst complex component Sec8 middle helical bundle" evidence="8">
    <location>
        <begin position="333"/>
        <end position="596"/>
    </location>
</feature>
<feature type="region of interest" description="Disordered" evidence="6">
    <location>
        <begin position="382"/>
        <end position="402"/>
    </location>
</feature>
<sequence>MSRSRNEEYNESYANGNGYREGGYRPTQINEGDDYDQYHQYNQGNGQQYGSPSSKSPYSRKVRDSHSRPRADPESRAGKQIVAVLENIKREWPSMCEKDCVPVQIAIQLLDTSSVGRAHEYRQFEQTHRYLQDSLKAIVHQNHQGFNSSIGTYHKIQTSLQSAQKRVRNLKDSMIQSKANIASTDPELKKLATASQQYSDLIQVLSEIEELRLVPDQLEARISEKRFMTAVDILQAALRRIRVPELDEIGALGEIRSYLAKQENTLVDILIEELHDHLYLKSPYCQERWQIIVESTNGSTSGKVENFTSFRPFYEILDTLDLAETVVENPSINPEADSFYYIELLVESLNKLGRLEHAVNKIKQRLPVELFVIVNETNSEVDQKHPTSLRGNTSSTSDDHNYGNQEKSICADVISDLLWTLYAKFESIAENHRIFHEVVKAISRREGIQNPLPLLSGFRELWNLYQSEIQSLLHSYVTTDADIYESNQTKSGLLRQDIKKEQLFRFSDTDIKSNQMEAEFQELEEIIRSTVPGLMTSESQGSDTKKLSKNQGKSVRKISSRQKASTYGYDDTEIGSHRSLVEPSVFYMSLLLSPTLDFLQRLKIIVPPGSDIVTSTLTLFLDNFLVNVFLPQLEETLGKRCNSLFEEPDAFQEDPRWPILSRRPIFKGTSAFFNLVTQFSRMLFNIPHDQALSQLIIAQMKRYFEHCNAWFKSLTSNVREPGNVVLKLSASLASKPGDIQDLMKNLWDSLKTPNNFDEKQIEEEVSQLIQQTNRISIQLDDIILDRETISSLCMLYASMKWLAVKIKELRYITQNTNDSSRTAVKNTTPRQWSLLNNLPKDQVEQIPVYLPMTKETAVEFDSVVSSYEDLALRVLLTLHIEVRCQIIYSLTALFSPEKKNSYLLEQPIKEPDSIVLNLNSDVLCFDETVVRFLPQNEVSFVRRGLGPLVDDLFVTKASMLGELNAYGCGQIILNIFVLQQNLKTIEPEINIKRANKFFELFGQGPDAVVEFARIEKLKNTNSKQSFNYDELKKLIELCYSEPILNSEKTGSAIAVKRSKEDHLLKLGEIMW</sequence>
<name>A0A0B1P3X5_UNCNE</name>
<keyword evidence="5" id="KW-0175">Coiled coil</keyword>
<keyword evidence="10" id="KW-1185">Reference proteome</keyword>
<dbReference type="Pfam" id="PF04048">
    <property type="entry name" value="Sec8_N"/>
    <property type="match status" value="1"/>
</dbReference>
<keyword evidence="3 4" id="KW-0653">Protein transport</keyword>
<dbReference type="Proteomes" id="UP000030854">
    <property type="component" value="Unassembled WGS sequence"/>
</dbReference>
<feature type="compositionally biased region" description="Low complexity" evidence="6">
    <location>
        <begin position="38"/>
        <end position="50"/>
    </location>
</feature>
<dbReference type="AlphaFoldDB" id="A0A0B1P3X5"/>
<dbReference type="GO" id="GO:0090522">
    <property type="term" value="P:vesicle tethering involved in exocytosis"/>
    <property type="evidence" value="ECO:0007669"/>
    <property type="project" value="UniProtKB-UniRule"/>
</dbReference>
<organism evidence="9 10">
    <name type="scientific">Uncinula necator</name>
    <name type="common">Grape powdery mildew</name>
    <dbReference type="NCBI Taxonomy" id="52586"/>
    <lineage>
        <taxon>Eukaryota</taxon>
        <taxon>Fungi</taxon>
        <taxon>Dikarya</taxon>
        <taxon>Ascomycota</taxon>
        <taxon>Pezizomycotina</taxon>
        <taxon>Leotiomycetes</taxon>
        <taxon>Erysiphales</taxon>
        <taxon>Erysiphaceae</taxon>
        <taxon>Erysiphe</taxon>
    </lineage>
</organism>
<dbReference type="PANTHER" id="PTHR14146:SF0">
    <property type="entry name" value="EXOCYST COMPLEX COMPONENT 4"/>
    <property type="match status" value="1"/>
</dbReference>
<dbReference type="Pfam" id="PF20652">
    <property type="entry name" value="Sec8_C"/>
    <property type="match status" value="1"/>
</dbReference>
<dbReference type="PANTHER" id="PTHR14146">
    <property type="entry name" value="EXOCYST COMPLEX COMPONENT 4"/>
    <property type="match status" value="1"/>
</dbReference>
<dbReference type="GO" id="GO:0006904">
    <property type="term" value="P:vesicle docking involved in exocytosis"/>
    <property type="evidence" value="ECO:0007669"/>
    <property type="project" value="InterPro"/>
</dbReference>
<feature type="compositionally biased region" description="Polar residues" evidence="6">
    <location>
        <begin position="389"/>
        <end position="402"/>
    </location>
</feature>
<dbReference type="GO" id="GO:0006612">
    <property type="term" value="P:protein targeting to membrane"/>
    <property type="evidence" value="ECO:0007669"/>
    <property type="project" value="UniProtKB-UniRule"/>
</dbReference>
<evidence type="ECO:0000256" key="6">
    <source>
        <dbReference type="SAM" id="MobiDB-lite"/>
    </source>
</evidence>
<evidence type="ECO:0000256" key="2">
    <source>
        <dbReference type="ARBA" id="ARBA00022483"/>
    </source>
</evidence>
<dbReference type="InterPro" id="IPR039682">
    <property type="entry name" value="Sec8/EXOC4"/>
</dbReference>
<dbReference type="EMBL" id="JNVN01001479">
    <property type="protein sequence ID" value="KHJ33372.1"/>
    <property type="molecule type" value="Genomic_DNA"/>
</dbReference>
<keyword evidence="1 4" id="KW-0813">Transport</keyword>
<protein>
    <recommendedName>
        <fullName evidence="4">Exocyst complex component Sec8</fullName>
    </recommendedName>
</protein>
<dbReference type="GO" id="GO:0015031">
    <property type="term" value="P:protein transport"/>
    <property type="evidence" value="ECO:0007669"/>
    <property type="project" value="UniProtKB-KW"/>
</dbReference>
<feature type="domain" description="Exocyst complex component Sec8 N-terminal" evidence="7">
    <location>
        <begin position="81"/>
        <end position="220"/>
    </location>
</feature>
<comment type="caution">
    <text evidence="9">The sequence shown here is derived from an EMBL/GenBank/DDBJ whole genome shotgun (WGS) entry which is preliminary data.</text>
</comment>
<comment type="similarity">
    <text evidence="4">Belongs to the SEC8 family.</text>
</comment>
<dbReference type="STRING" id="52586.A0A0B1P3X5"/>
<dbReference type="InterPro" id="IPR007191">
    <property type="entry name" value="Sec8_exocyst_N"/>
</dbReference>
<reference evidence="9 10" key="1">
    <citation type="journal article" date="2014" name="BMC Genomics">
        <title>Adaptive genomic structural variation in the grape powdery mildew pathogen, Erysiphe necator.</title>
        <authorList>
            <person name="Jones L."/>
            <person name="Riaz S."/>
            <person name="Morales-Cruz A."/>
            <person name="Amrine K.C."/>
            <person name="McGuire B."/>
            <person name="Gubler W.D."/>
            <person name="Walker M.A."/>
            <person name="Cantu D."/>
        </authorList>
    </citation>
    <scope>NUCLEOTIDE SEQUENCE [LARGE SCALE GENOMIC DNA]</scope>
    <source>
        <strain evidence="10">c</strain>
    </source>
</reference>